<evidence type="ECO:0000313" key="1">
    <source>
        <dbReference type="EMBL" id="ORZ29568.1"/>
    </source>
</evidence>
<organism evidence="1 2">
    <name type="scientific">Catenaria anguillulae PL171</name>
    <dbReference type="NCBI Taxonomy" id="765915"/>
    <lineage>
        <taxon>Eukaryota</taxon>
        <taxon>Fungi</taxon>
        <taxon>Fungi incertae sedis</taxon>
        <taxon>Blastocladiomycota</taxon>
        <taxon>Blastocladiomycetes</taxon>
        <taxon>Blastocladiales</taxon>
        <taxon>Catenariaceae</taxon>
        <taxon>Catenaria</taxon>
    </lineage>
</organism>
<comment type="caution">
    <text evidence="1">The sequence shown here is derived from an EMBL/GenBank/DDBJ whole genome shotgun (WGS) entry which is preliminary data.</text>
</comment>
<name>A0A1Y2H4S5_9FUNG</name>
<dbReference type="Proteomes" id="UP000193411">
    <property type="component" value="Unassembled WGS sequence"/>
</dbReference>
<gene>
    <name evidence="1" type="ORF">BCR44DRAFT_1065960</name>
</gene>
<keyword evidence="2" id="KW-1185">Reference proteome</keyword>
<sequence length="131" mass="14364">MSPHSHHSQNACPTRPWALKHCIPPFRFHCHLKHHICCQLYSVTAAHQQHNRLSIIDSFLRPSAASGLRKNEIDAPIVNNHACSNVGKQECSGRTARLRHPRCGADGTIATVAPSLQLDNPPPTSLDSTAV</sequence>
<proteinExistence type="predicted"/>
<accession>A0A1Y2H4S5</accession>
<dbReference type="EMBL" id="MCFL01000158">
    <property type="protein sequence ID" value="ORZ29568.1"/>
    <property type="molecule type" value="Genomic_DNA"/>
</dbReference>
<dbReference type="AlphaFoldDB" id="A0A1Y2H4S5"/>
<evidence type="ECO:0000313" key="2">
    <source>
        <dbReference type="Proteomes" id="UP000193411"/>
    </source>
</evidence>
<protein>
    <submittedName>
        <fullName evidence="1">Uncharacterized protein</fullName>
    </submittedName>
</protein>
<reference evidence="1 2" key="1">
    <citation type="submission" date="2016-07" db="EMBL/GenBank/DDBJ databases">
        <title>Pervasive Adenine N6-methylation of Active Genes in Fungi.</title>
        <authorList>
            <consortium name="DOE Joint Genome Institute"/>
            <person name="Mondo S.J."/>
            <person name="Dannebaum R.O."/>
            <person name="Kuo R.C."/>
            <person name="Labutti K."/>
            <person name="Haridas S."/>
            <person name="Kuo A."/>
            <person name="Salamov A."/>
            <person name="Ahrendt S.R."/>
            <person name="Lipzen A."/>
            <person name="Sullivan W."/>
            <person name="Andreopoulos W.B."/>
            <person name="Clum A."/>
            <person name="Lindquist E."/>
            <person name="Daum C."/>
            <person name="Ramamoorthy G.K."/>
            <person name="Gryganskyi A."/>
            <person name="Culley D."/>
            <person name="Magnuson J.K."/>
            <person name="James T.Y."/>
            <person name="O'Malley M.A."/>
            <person name="Stajich J.E."/>
            <person name="Spatafora J.W."/>
            <person name="Visel A."/>
            <person name="Grigoriev I.V."/>
        </authorList>
    </citation>
    <scope>NUCLEOTIDE SEQUENCE [LARGE SCALE GENOMIC DNA]</scope>
    <source>
        <strain evidence="1 2">PL171</strain>
    </source>
</reference>